<dbReference type="PROSITE" id="PS51257">
    <property type="entry name" value="PROKAR_LIPOPROTEIN"/>
    <property type="match status" value="1"/>
</dbReference>
<dbReference type="PANTHER" id="PTHR42852:SF6">
    <property type="entry name" value="THIOL:DISULFIDE INTERCHANGE PROTEIN DSBE"/>
    <property type="match status" value="1"/>
</dbReference>
<dbReference type="EMBL" id="SNQG01000004">
    <property type="protein sequence ID" value="TEW65799.1"/>
    <property type="molecule type" value="Genomic_DNA"/>
</dbReference>
<feature type="signal peptide" evidence="5">
    <location>
        <begin position="1"/>
        <end position="20"/>
    </location>
</feature>
<evidence type="ECO:0000313" key="8">
    <source>
        <dbReference type="Proteomes" id="UP000297248"/>
    </source>
</evidence>
<dbReference type="SUPFAM" id="SSF52833">
    <property type="entry name" value="Thioredoxin-like"/>
    <property type="match status" value="1"/>
</dbReference>
<accession>A0A4Y8ACL5</accession>
<dbReference type="Pfam" id="PF13905">
    <property type="entry name" value="Thioredoxin_8"/>
    <property type="match status" value="1"/>
</dbReference>
<feature type="domain" description="Thioredoxin" evidence="6">
    <location>
        <begin position="249"/>
        <end position="386"/>
    </location>
</feature>
<dbReference type="GO" id="GO:0017004">
    <property type="term" value="P:cytochrome complex assembly"/>
    <property type="evidence" value="ECO:0007669"/>
    <property type="project" value="UniProtKB-KW"/>
</dbReference>
<dbReference type="AlphaFoldDB" id="A0A4Y8ACL5"/>
<gene>
    <name evidence="7" type="ORF">E2R65_11705</name>
</gene>
<dbReference type="InterPro" id="IPR050553">
    <property type="entry name" value="Thioredoxin_ResA/DsbE_sf"/>
</dbReference>
<dbReference type="Proteomes" id="UP000297248">
    <property type="component" value="Unassembled WGS sequence"/>
</dbReference>
<dbReference type="InterPro" id="IPR036249">
    <property type="entry name" value="Thioredoxin-like_sf"/>
</dbReference>
<evidence type="ECO:0000256" key="3">
    <source>
        <dbReference type="ARBA" id="ARBA00023157"/>
    </source>
</evidence>
<dbReference type="CDD" id="cd02966">
    <property type="entry name" value="TlpA_like_family"/>
    <property type="match status" value="1"/>
</dbReference>
<dbReference type="InterPro" id="IPR012336">
    <property type="entry name" value="Thioredoxin-like_fold"/>
</dbReference>
<keyword evidence="4" id="KW-0676">Redox-active center</keyword>
<keyword evidence="5" id="KW-0732">Signal</keyword>
<comment type="caution">
    <text evidence="7">The sequence shown here is derived from an EMBL/GenBank/DDBJ whole genome shotgun (WGS) entry which is preliminary data.</text>
</comment>
<comment type="subcellular location">
    <subcellularLocation>
        <location evidence="1">Cell envelope</location>
    </subcellularLocation>
</comment>
<dbReference type="Gene3D" id="3.40.30.10">
    <property type="entry name" value="Glutaredoxin"/>
    <property type="match status" value="1"/>
</dbReference>
<protein>
    <submittedName>
        <fullName evidence="7">TlpA family protein disulfide reductase</fullName>
    </submittedName>
</protein>
<dbReference type="PROSITE" id="PS00194">
    <property type="entry name" value="THIOREDOXIN_1"/>
    <property type="match status" value="1"/>
</dbReference>
<reference evidence="7 8" key="1">
    <citation type="journal article" date="2016" name="Int. J. Syst. Evol. Microbiol.">
        <title>Proposal of Mucilaginibacter phyllosphaerae sp. nov. isolated from the phyllosphere of Galium album.</title>
        <authorList>
            <person name="Aydogan E.L."/>
            <person name="Busse H.J."/>
            <person name="Moser G."/>
            <person name="Muller C."/>
            <person name="Kampfer P."/>
            <person name="Glaeser S.P."/>
        </authorList>
    </citation>
    <scope>NUCLEOTIDE SEQUENCE [LARGE SCALE GENOMIC DNA]</scope>
    <source>
        <strain evidence="7 8">PP-F2FG21</strain>
    </source>
</reference>
<name>A0A4Y8ACL5_9SPHI</name>
<evidence type="ECO:0000259" key="6">
    <source>
        <dbReference type="PROSITE" id="PS51352"/>
    </source>
</evidence>
<dbReference type="InterPro" id="IPR017937">
    <property type="entry name" value="Thioredoxin_CS"/>
</dbReference>
<dbReference type="PANTHER" id="PTHR42852">
    <property type="entry name" value="THIOL:DISULFIDE INTERCHANGE PROTEIN DSBE"/>
    <property type="match status" value="1"/>
</dbReference>
<evidence type="ECO:0000256" key="2">
    <source>
        <dbReference type="ARBA" id="ARBA00022748"/>
    </source>
</evidence>
<evidence type="ECO:0000256" key="4">
    <source>
        <dbReference type="ARBA" id="ARBA00023284"/>
    </source>
</evidence>
<feature type="chain" id="PRO_5021321348" evidence="5">
    <location>
        <begin position="21"/>
        <end position="386"/>
    </location>
</feature>
<dbReference type="InterPro" id="IPR013766">
    <property type="entry name" value="Thioredoxin_domain"/>
</dbReference>
<dbReference type="GO" id="GO:0030313">
    <property type="term" value="C:cell envelope"/>
    <property type="evidence" value="ECO:0007669"/>
    <property type="project" value="UniProtKB-SubCell"/>
</dbReference>
<evidence type="ECO:0000313" key="7">
    <source>
        <dbReference type="EMBL" id="TEW65799.1"/>
    </source>
</evidence>
<dbReference type="PROSITE" id="PS51352">
    <property type="entry name" value="THIOREDOXIN_2"/>
    <property type="match status" value="1"/>
</dbReference>
<evidence type="ECO:0000256" key="5">
    <source>
        <dbReference type="SAM" id="SignalP"/>
    </source>
</evidence>
<proteinExistence type="predicted"/>
<evidence type="ECO:0000256" key="1">
    <source>
        <dbReference type="ARBA" id="ARBA00004196"/>
    </source>
</evidence>
<keyword evidence="2" id="KW-0201">Cytochrome c-type biogenesis</keyword>
<keyword evidence="3" id="KW-1015">Disulfide bond</keyword>
<sequence length="386" mass="44311">MITRTFYKLFLFLIICTAFSCKHSAVITITSTVDSLDGTLVRVINDDFTITYDSTVVKNNSFKINVELPENGFYRLDFSSKIPYKNYPWMHGCSFYAEDRSTYVFKATGPAQILQNRYDLSSSSADQSKLNEFNSLAKRITDTVKHQRLYYINLSDDALLKNKDALYRKYLDTITQMDECINNANLAAIHQFIVKNPNTLITPYLITNVYDLFERYAFYKKVLDGLSPAVKQTKYYNEANELLQSVKNIYIGAEASPINGKTLKGDDFKISYANKKIILVDFWASYCAPCRQQTPDLKVIYNKYKSKGFDIVSVSIDEDAMKWKRASAQDSIPWHNVAECVDQSDSKNIRNFVVKSIPANYVLNNKGRLIGRNVELDSLERMLKKL</sequence>
<organism evidence="7 8">
    <name type="scientific">Mucilaginibacter phyllosphaerae</name>
    <dbReference type="NCBI Taxonomy" id="1812349"/>
    <lineage>
        <taxon>Bacteria</taxon>
        <taxon>Pseudomonadati</taxon>
        <taxon>Bacteroidota</taxon>
        <taxon>Sphingobacteriia</taxon>
        <taxon>Sphingobacteriales</taxon>
        <taxon>Sphingobacteriaceae</taxon>
        <taxon>Mucilaginibacter</taxon>
    </lineage>
</organism>